<dbReference type="EMBL" id="CP002100">
    <property type="protein sequence ID" value="ADN50724.1"/>
    <property type="molecule type" value="Genomic_DNA"/>
</dbReference>
<name>E1QS07_VULDI</name>
<reference evidence="2 3" key="1">
    <citation type="journal article" date="2010" name="Stand. Genomic Sci.">
        <title>Complete genome sequence of Vulcanisaeta distributa type strain (IC-017).</title>
        <authorList>
            <person name="Mavromatis K."/>
            <person name="Sikorski J."/>
            <person name="Pabst E."/>
            <person name="Teshima H."/>
            <person name="Lapidus A."/>
            <person name="Lucas S."/>
            <person name="Nolan M."/>
            <person name="Glavina Del Rio T."/>
            <person name="Cheng J.F."/>
            <person name="Bruce D."/>
            <person name="Goodwin L."/>
            <person name="Pitluck S."/>
            <person name="Liolios K."/>
            <person name="Ivanova N."/>
            <person name="Mikhailova N."/>
            <person name="Pati A."/>
            <person name="Chen A."/>
            <person name="Palaniappan K."/>
            <person name="Land M."/>
            <person name="Hauser L."/>
            <person name="Chang Y.J."/>
            <person name="Jeffries C.D."/>
            <person name="Rohde M."/>
            <person name="Spring S."/>
            <person name="Goker M."/>
            <person name="Wirth R."/>
            <person name="Woyke T."/>
            <person name="Bristow J."/>
            <person name="Eisen J.A."/>
            <person name="Markowitz V."/>
            <person name="Hugenholtz P."/>
            <person name="Klenk H.P."/>
            <person name="Kyrpides N.C."/>
        </authorList>
    </citation>
    <scope>NUCLEOTIDE SEQUENCE [LARGE SCALE GENOMIC DNA]</scope>
    <source>
        <strain evidence="3">DSM 14429 / JCM 11212 / NBRC 100878 / IC-017</strain>
    </source>
</reference>
<evidence type="ECO:0008006" key="4">
    <source>
        <dbReference type="Google" id="ProtNLM"/>
    </source>
</evidence>
<sequence>MGYVTVSAKIKRELWEKLKKYNIPISDVIRRALEEEVRKAEEEELARALDEAGQILSKIPDEEIIKAVRLSRDEG</sequence>
<keyword evidence="3" id="KW-1185">Reference proteome</keyword>
<evidence type="ECO:0000313" key="2">
    <source>
        <dbReference type="EMBL" id="ADN50724.1"/>
    </source>
</evidence>
<dbReference type="Proteomes" id="UP000006681">
    <property type="component" value="Chromosome"/>
</dbReference>
<dbReference type="STRING" id="572478.Vdis_1338"/>
<dbReference type="RefSeq" id="WP_013336449.1">
    <property type="nucleotide sequence ID" value="NC_014537.1"/>
</dbReference>
<proteinExistence type="predicted"/>
<dbReference type="KEGG" id="vdi:Vdis_1338"/>
<dbReference type="HOGENOM" id="CLU_175270_1_2_2"/>
<dbReference type="eggNOG" id="arCOG02218">
    <property type="taxonomic scope" value="Archaea"/>
</dbReference>
<dbReference type="GeneID" id="9752270"/>
<dbReference type="InterPro" id="IPR009956">
    <property type="entry name" value="Post-segregation_anti-tox_CcdA"/>
</dbReference>
<accession>E1QS07</accession>
<keyword evidence="1" id="KW-1277">Toxin-antitoxin system</keyword>
<dbReference type="AlphaFoldDB" id="E1QS07"/>
<gene>
    <name evidence="2" type="ordered locus">Vdis_1338</name>
</gene>
<evidence type="ECO:0000256" key="1">
    <source>
        <dbReference type="ARBA" id="ARBA00022649"/>
    </source>
</evidence>
<protein>
    <recommendedName>
        <fullName evidence="4">VapB-type antitoxin</fullName>
    </recommendedName>
</protein>
<evidence type="ECO:0000313" key="3">
    <source>
        <dbReference type="Proteomes" id="UP000006681"/>
    </source>
</evidence>
<organism evidence="2 3">
    <name type="scientific">Vulcanisaeta distributa (strain DSM 14429 / JCM 11212 / NBRC 100878 / IC-017)</name>
    <dbReference type="NCBI Taxonomy" id="572478"/>
    <lineage>
        <taxon>Archaea</taxon>
        <taxon>Thermoproteota</taxon>
        <taxon>Thermoprotei</taxon>
        <taxon>Thermoproteales</taxon>
        <taxon>Thermoproteaceae</taxon>
        <taxon>Vulcanisaeta</taxon>
    </lineage>
</organism>
<reference evidence="3" key="2">
    <citation type="journal article" date="2010" name="Stand. Genomic Sci.">
        <title>Complete genome sequence of Vulcanisaeta distributa type strain (IC-017T).</title>
        <authorList>
            <person name="Mavromatis K."/>
            <person name="Sikorski J."/>
            <person name="Pabst E."/>
            <person name="Teshima H."/>
            <person name="Lapidus A."/>
            <person name="Lucas S."/>
            <person name="Nolan M."/>
            <person name="Glavina Del Rio T."/>
            <person name="Cheng J."/>
            <person name="Bruce D."/>
            <person name="Goodwin L."/>
            <person name="Pitluck S."/>
            <person name="Liolios K."/>
            <person name="Ivanova N."/>
            <person name="Mikhailova N."/>
            <person name="Pati A."/>
            <person name="Chen A."/>
            <person name="Palaniappan K."/>
            <person name="Land M."/>
            <person name="Hauser L."/>
            <person name="Chang Y."/>
            <person name="Jeffries C."/>
            <person name="Rohde M."/>
            <person name="Spring S."/>
            <person name="Goker M."/>
            <person name="Wirth R."/>
            <person name="Woyke T."/>
            <person name="Bristow J."/>
            <person name="Eisen J."/>
            <person name="Markowitz V."/>
            <person name="Hugenholtz P."/>
            <person name="Klenk H."/>
            <person name="Kyrpides N."/>
        </authorList>
    </citation>
    <scope>NUCLEOTIDE SEQUENCE [LARGE SCALE GENOMIC DNA]</scope>
    <source>
        <strain evidence="3">DSM 14429 / JCM 11212 / NBRC 100878 / IC-017</strain>
    </source>
</reference>
<dbReference type="Pfam" id="PF07362">
    <property type="entry name" value="CcdA"/>
    <property type="match status" value="1"/>
</dbReference>